<proteinExistence type="predicted"/>
<sequence length="180" mass="20604">MTIVWNQPQLSKRISSEDIRIINEIKTCVQTYTTRAMQKEFGDTKMRKFLLRSDDPKLVLDLRKNNGRVKDPQYDAFWKERIWMKKKSGFEKNATKVICTVCVLDFIEFYASQPLQGICSNIQCETSSAAKITTNRQQHVPASTMKVTGECSLLTLDHDYNLCGIVSSVCLLVDIPTNSR</sequence>
<keyword evidence="2" id="KW-1185">Reference proteome</keyword>
<accession>A0ABY7DK03</accession>
<reference evidence="1" key="1">
    <citation type="submission" date="2022-11" db="EMBL/GenBank/DDBJ databases">
        <title>Centuries of genome instability and evolution in soft-shell clam transmissible cancer (bioRxiv).</title>
        <authorList>
            <person name="Hart S.F.M."/>
            <person name="Yonemitsu M.A."/>
            <person name="Giersch R.M."/>
            <person name="Beal B.F."/>
            <person name="Arriagada G."/>
            <person name="Davis B.W."/>
            <person name="Ostrander E.A."/>
            <person name="Goff S.P."/>
            <person name="Metzger M.J."/>
        </authorList>
    </citation>
    <scope>NUCLEOTIDE SEQUENCE</scope>
    <source>
        <strain evidence="1">MELC-2E11</strain>
        <tissue evidence="1">Siphon/mantle</tissue>
    </source>
</reference>
<organism evidence="1 2">
    <name type="scientific">Mya arenaria</name>
    <name type="common">Soft-shell clam</name>
    <dbReference type="NCBI Taxonomy" id="6604"/>
    <lineage>
        <taxon>Eukaryota</taxon>
        <taxon>Metazoa</taxon>
        <taxon>Spiralia</taxon>
        <taxon>Lophotrochozoa</taxon>
        <taxon>Mollusca</taxon>
        <taxon>Bivalvia</taxon>
        <taxon>Autobranchia</taxon>
        <taxon>Heteroconchia</taxon>
        <taxon>Euheterodonta</taxon>
        <taxon>Imparidentia</taxon>
        <taxon>Neoheterodontei</taxon>
        <taxon>Myida</taxon>
        <taxon>Myoidea</taxon>
        <taxon>Myidae</taxon>
        <taxon>Mya</taxon>
    </lineage>
</organism>
<protein>
    <submittedName>
        <fullName evidence="1">Uncharacterized protein</fullName>
    </submittedName>
</protein>
<gene>
    <name evidence="1" type="ORF">MAR_022397</name>
</gene>
<dbReference type="EMBL" id="CP111014">
    <property type="protein sequence ID" value="WAQ98024.1"/>
    <property type="molecule type" value="Genomic_DNA"/>
</dbReference>
<name>A0ABY7DK03_MYAAR</name>
<evidence type="ECO:0000313" key="2">
    <source>
        <dbReference type="Proteomes" id="UP001164746"/>
    </source>
</evidence>
<evidence type="ECO:0000313" key="1">
    <source>
        <dbReference type="EMBL" id="WAQ98024.1"/>
    </source>
</evidence>
<dbReference type="Proteomes" id="UP001164746">
    <property type="component" value="Chromosome 3"/>
</dbReference>